<dbReference type="PANTHER" id="PTHR34156">
    <property type="entry name" value="OUTER MEMBRANE PROTEIN-RELATED-RELATED"/>
    <property type="match status" value="1"/>
</dbReference>
<protein>
    <recommendedName>
        <fullName evidence="3">YdgH/BhsA/McbA-like domain-containing protein</fullName>
    </recommendedName>
</protein>
<evidence type="ECO:0000256" key="2">
    <source>
        <dbReference type="SAM" id="SignalP"/>
    </source>
</evidence>
<sequence length="87" mass="9103">MKRNLIIASLGLASLISFGASAATLVTNDQASNLQPMGSVSVSQVAGVPMDIRQELSAKADEAGASSYRIIEARTGDHTHVTAELYK</sequence>
<dbReference type="OrthoDB" id="6540189at2"/>
<dbReference type="InterPro" id="IPR036275">
    <property type="entry name" value="YdgH-like_sf"/>
</dbReference>
<dbReference type="EMBL" id="FMAY01000018">
    <property type="protein sequence ID" value="SCC39210.1"/>
    <property type="molecule type" value="Genomic_DNA"/>
</dbReference>
<dbReference type="NCBIfam" id="NF033776">
    <property type="entry name" value="stress_YhcN"/>
    <property type="match status" value="1"/>
</dbReference>
<dbReference type="AlphaFoldDB" id="A0A1C4E6M5"/>
<evidence type="ECO:0000313" key="5">
    <source>
        <dbReference type="Proteomes" id="UP000198975"/>
    </source>
</evidence>
<dbReference type="InterPro" id="IPR051096">
    <property type="entry name" value="BhsA/McbA_stress_biofilm_assoc"/>
</dbReference>
<dbReference type="InterPro" id="IPR047775">
    <property type="entry name" value="Stress_YhcN-like"/>
</dbReference>
<dbReference type="InterPro" id="IPR025543">
    <property type="entry name" value="Dodecin-like"/>
</dbReference>
<proteinExistence type="predicted"/>
<name>A0A1C4E6M5_9ENTR</name>
<gene>
    <name evidence="4" type="ORF">GA0061071_11845</name>
</gene>
<dbReference type="SUPFAM" id="SSF159871">
    <property type="entry name" value="YdgH-like"/>
    <property type="match status" value="1"/>
</dbReference>
<accession>A0A1C4E6M5</accession>
<evidence type="ECO:0000259" key="3">
    <source>
        <dbReference type="Pfam" id="PF07338"/>
    </source>
</evidence>
<dbReference type="Pfam" id="PF07338">
    <property type="entry name" value="YdgH_BhsA-like"/>
    <property type="match status" value="1"/>
</dbReference>
<evidence type="ECO:0000256" key="1">
    <source>
        <dbReference type="ARBA" id="ARBA00022729"/>
    </source>
</evidence>
<dbReference type="RefSeq" id="WP_061492974.1">
    <property type="nucleotide sequence ID" value="NZ_CP115659.1"/>
</dbReference>
<dbReference type="InterPro" id="IPR010854">
    <property type="entry name" value="YdgH/BhsA/McbA-like_dom"/>
</dbReference>
<feature type="domain" description="YdgH/BhsA/McbA-like" evidence="3">
    <location>
        <begin position="34"/>
        <end position="87"/>
    </location>
</feature>
<organism evidence="4 5">
    <name type="scientific">Kosakonia oryzendophytica</name>
    <dbReference type="NCBI Taxonomy" id="1005665"/>
    <lineage>
        <taxon>Bacteria</taxon>
        <taxon>Pseudomonadati</taxon>
        <taxon>Pseudomonadota</taxon>
        <taxon>Gammaproteobacteria</taxon>
        <taxon>Enterobacterales</taxon>
        <taxon>Enterobacteriaceae</taxon>
        <taxon>Kosakonia</taxon>
    </lineage>
</organism>
<dbReference type="Proteomes" id="UP000198975">
    <property type="component" value="Unassembled WGS sequence"/>
</dbReference>
<evidence type="ECO:0000313" key="4">
    <source>
        <dbReference type="EMBL" id="SCC39210.1"/>
    </source>
</evidence>
<dbReference type="PANTHER" id="PTHR34156:SF5">
    <property type="entry name" value="OUTER MEMBRANE PROTEIN"/>
    <property type="match status" value="1"/>
</dbReference>
<feature type="chain" id="PRO_5008690920" description="YdgH/BhsA/McbA-like domain-containing protein" evidence="2">
    <location>
        <begin position="23"/>
        <end position="87"/>
    </location>
</feature>
<reference evidence="5" key="1">
    <citation type="submission" date="2016-08" db="EMBL/GenBank/DDBJ databases">
        <authorList>
            <person name="Varghese N."/>
            <person name="Submissions Spin"/>
        </authorList>
    </citation>
    <scope>NUCLEOTIDE SEQUENCE [LARGE SCALE GENOMIC DNA]</scope>
    <source>
        <strain evidence="5">REICA_082</strain>
    </source>
</reference>
<feature type="signal peptide" evidence="2">
    <location>
        <begin position="1"/>
        <end position="22"/>
    </location>
</feature>
<dbReference type="Gene3D" id="3.30.1660.10">
    <property type="entry name" value="Flavin-binding protein dodecin"/>
    <property type="match status" value="1"/>
</dbReference>
<keyword evidence="1 2" id="KW-0732">Signal</keyword>
<keyword evidence="5" id="KW-1185">Reference proteome</keyword>